<evidence type="ECO:0000256" key="4">
    <source>
        <dbReference type="ARBA" id="ARBA00022723"/>
    </source>
</evidence>
<dbReference type="GO" id="GO:0005634">
    <property type="term" value="C:nucleus"/>
    <property type="evidence" value="ECO:0007669"/>
    <property type="project" value="UniProtKB-SubCell"/>
</dbReference>
<dbReference type="Ensembl" id="ENSSHAT00000039887.1">
    <property type="protein sequence ID" value="ENSSHAP00000028372.1"/>
    <property type="gene ID" value="ENSSHAG00000030414.1"/>
</dbReference>
<dbReference type="FunFam" id="3.30.160.60:FF:000358">
    <property type="entry name" value="zinc finger protein 24"/>
    <property type="match status" value="1"/>
</dbReference>
<dbReference type="FunFam" id="3.30.160.60:FF:002090">
    <property type="entry name" value="Zinc finger protein 473"/>
    <property type="match status" value="1"/>
</dbReference>
<evidence type="ECO:0000256" key="1">
    <source>
        <dbReference type="ARBA" id="ARBA00003767"/>
    </source>
</evidence>
<evidence type="ECO:0000256" key="8">
    <source>
        <dbReference type="ARBA" id="ARBA00023015"/>
    </source>
</evidence>
<gene>
    <name evidence="16" type="primary">LOC116423497</name>
</gene>
<evidence type="ECO:0000256" key="11">
    <source>
        <dbReference type="ARBA" id="ARBA00023242"/>
    </source>
</evidence>
<evidence type="ECO:0000256" key="13">
    <source>
        <dbReference type="SAM" id="MobiDB-lite"/>
    </source>
</evidence>
<dbReference type="GeneTree" id="ENSGT00950000182890"/>
<keyword evidence="6 12" id="KW-0863">Zinc-finger</keyword>
<keyword evidence="7" id="KW-0862">Zinc</keyword>
<feature type="domain" description="C2H2-type" evidence="14">
    <location>
        <begin position="488"/>
        <end position="515"/>
    </location>
</feature>
<dbReference type="FunFam" id="3.30.160.60:FF:000912">
    <property type="entry name" value="Zinc finger protein 660"/>
    <property type="match status" value="1"/>
</dbReference>
<keyword evidence="10" id="KW-0804">Transcription</keyword>
<dbReference type="InterPro" id="IPR036236">
    <property type="entry name" value="Znf_C2H2_sf"/>
</dbReference>
<keyword evidence="11" id="KW-0539">Nucleus</keyword>
<feature type="region of interest" description="Disordered" evidence="13">
    <location>
        <begin position="29"/>
        <end position="51"/>
    </location>
</feature>
<feature type="domain" description="C2H2-type" evidence="14">
    <location>
        <begin position="600"/>
        <end position="627"/>
    </location>
</feature>
<organism evidence="16 17">
    <name type="scientific">Sarcophilus harrisii</name>
    <name type="common">Tasmanian devil</name>
    <name type="synonym">Sarcophilus laniarius</name>
    <dbReference type="NCBI Taxonomy" id="9305"/>
    <lineage>
        <taxon>Eukaryota</taxon>
        <taxon>Metazoa</taxon>
        <taxon>Chordata</taxon>
        <taxon>Craniata</taxon>
        <taxon>Vertebrata</taxon>
        <taxon>Euteleostomi</taxon>
        <taxon>Mammalia</taxon>
        <taxon>Metatheria</taxon>
        <taxon>Dasyuromorphia</taxon>
        <taxon>Dasyuridae</taxon>
        <taxon>Sarcophilus</taxon>
    </lineage>
</organism>
<dbReference type="SMART" id="SM00349">
    <property type="entry name" value="KRAB"/>
    <property type="match status" value="1"/>
</dbReference>
<reference evidence="16" key="3">
    <citation type="submission" date="2025-09" db="UniProtKB">
        <authorList>
            <consortium name="Ensembl"/>
        </authorList>
    </citation>
    <scope>IDENTIFICATION</scope>
</reference>
<dbReference type="FunFam" id="3.30.160.60:FF:000008">
    <property type="entry name" value="RB-associated KRAB zinc finger protein-like"/>
    <property type="match status" value="1"/>
</dbReference>
<evidence type="ECO:0000259" key="15">
    <source>
        <dbReference type="PROSITE" id="PS50805"/>
    </source>
</evidence>
<keyword evidence="17" id="KW-1185">Reference proteome</keyword>
<feature type="domain" description="KRAB" evidence="15">
    <location>
        <begin position="67"/>
        <end position="136"/>
    </location>
</feature>
<protein>
    <submittedName>
        <fullName evidence="16">Uncharacterized protein</fullName>
    </submittedName>
</protein>
<dbReference type="FunFam" id="3.30.160.60:FF:000367">
    <property type="entry name" value="Zinc finger protein 572"/>
    <property type="match status" value="1"/>
</dbReference>
<dbReference type="GO" id="GO:0000978">
    <property type="term" value="F:RNA polymerase II cis-regulatory region sequence-specific DNA binding"/>
    <property type="evidence" value="ECO:0007669"/>
    <property type="project" value="TreeGrafter"/>
</dbReference>
<evidence type="ECO:0000256" key="12">
    <source>
        <dbReference type="PROSITE-ProRule" id="PRU00042"/>
    </source>
</evidence>
<reference evidence="16" key="2">
    <citation type="submission" date="2025-08" db="UniProtKB">
        <authorList>
            <consortium name="Ensembl"/>
        </authorList>
    </citation>
    <scope>IDENTIFICATION</scope>
</reference>
<dbReference type="AlphaFoldDB" id="A0A7N4NUZ4"/>
<feature type="domain" description="C2H2-type" evidence="14">
    <location>
        <begin position="656"/>
        <end position="683"/>
    </location>
</feature>
<dbReference type="Pfam" id="PF00096">
    <property type="entry name" value="zf-C2H2"/>
    <property type="match status" value="11"/>
</dbReference>
<feature type="domain" description="C2H2-type" evidence="14">
    <location>
        <begin position="432"/>
        <end position="459"/>
    </location>
</feature>
<dbReference type="PANTHER" id="PTHR24393">
    <property type="entry name" value="ZINC FINGER PROTEIN"/>
    <property type="match status" value="1"/>
</dbReference>
<dbReference type="InterPro" id="IPR001909">
    <property type="entry name" value="KRAB"/>
</dbReference>
<dbReference type="Gene3D" id="3.30.160.60">
    <property type="entry name" value="Classic Zinc Finger"/>
    <property type="match status" value="12"/>
</dbReference>
<dbReference type="SMART" id="SM00355">
    <property type="entry name" value="ZnF_C2H2"/>
    <property type="match status" value="12"/>
</dbReference>
<keyword evidence="4" id="KW-0479">Metal-binding</keyword>
<dbReference type="FunFam" id="3.30.160.60:FF:000902">
    <property type="entry name" value="Zinc finger protein 445"/>
    <property type="match status" value="1"/>
</dbReference>
<dbReference type="GeneID" id="116423497"/>
<dbReference type="FunFam" id="3.30.160.60:FF:000320">
    <property type="entry name" value="Zinc finger protein 777"/>
    <property type="match status" value="1"/>
</dbReference>
<dbReference type="SUPFAM" id="SSF109640">
    <property type="entry name" value="KRAB domain (Kruppel-associated box)"/>
    <property type="match status" value="1"/>
</dbReference>
<feature type="domain" description="C2H2-type" evidence="14">
    <location>
        <begin position="376"/>
        <end position="403"/>
    </location>
</feature>
<dbReference type="PROSITE" id="PS50805">
    <property type="entry name" value="KRAB"/>
    <property type="match status" value="1"/>
</dbReference>
<comment type="function">
    <text evidence="1">May be involved in transcriptional regulation.</text>
</comment>
<proteinExistence type="inferred from homology"/>
<evidence type="ECO:0000256" key="10">
    <source>
        <dbReference type="ARBA" id="ARBA00023163"/>
    </source>
</evidence>
<sequence length="693" mass="78487">MHCGGFLCAWDSRGTCPAAPGRAGLGSSRLLSLPAQPSEDPALPQRRMEAEEGPTSAFLMTRFQEPVTFRDVAVDFTWEEWRVLEPAQRALHRDVMLETFQNLVSVGIPVSRLDVISLLGGGSWSPQSRDSIGTHQDSLSNKIRFKIKSSSLNQNISEASSKKILPKGTARHCKMEKSGEYDSDLKKPKGILERRPRQITVTPRTTFNQGNGSQSNLSGKRFSFEPVFSLWRETMGKSVYKYKTLRKGIKDFPSLLSYNSFSLEKNFSKDMKCKKPSRYHSDLIKFQRKHAGEKPYKHKKCGNAVGTRVNFDDCQNRGKHECKQYEKAFNYKDSLTKPKRIRSREKLFECSECGKDFSRKEGLMNHQRTHTGEKPFECNECGKAFTQKGSLITHQRIHTGKKPFACNECGKAFSAKGNLISHHRIHTGEKPFTCNVCGKAFSERGSLNRHQRTHTGEKPFTCNDCGKSFTERGSLNKHQRIHTGEKTFVCDQCGKAFSLKASLMIHQSTHTGEKRFPCGNCGKAFRQKSNLNTHQRNHTRDKLFVCKECGKTFGERGHFITHQRTHTGEKPFPCNDCGKAFSEKGTLTRHQRTHTGEKPFACNDCGKAFSARGNLITHQRSHTGEKPFSCSECGKAFTQRTSLRTHQKSHTEDKPFPCNDYGKAFQRRGNLTIHQRSHTRDKPFVMNVGKPSV</sequence>
<dbReference type="KEGG" id="shr:116423497"/>
<evidence type="ECO:0000256" key="3">
    <source>
        <dbReference type="ARBA" id="ARBA00006991"/>
    </source>
</evidence>
<evidence type="ECO:0000259" key="14">
    <source>
        <dbReference type="PROSITE" id="PS50157"/>
    </source>
</evidence>
<dbReference type="GO" id="GO:0001228">
    <property type="term" value="F:DNA-binding transcription activator activity, RNA polymerase II-specific"/>
    <property type="evidence" value="ECO:0007669"/>
    <property type="project" value="TreeGrafter"/>
</dbReference>
<feature type="domain" description="C2H2-type" evidence="14">
    <location>
        <begin position="460"/>
        <end position="487"/>
    </location>
</feature>
<evidence type="ECO:0000256" key="6">
    <source>
        <dbReference type="ARBA" id="ARBA00022771"/>
    </source>
</evidence>
<dbReference type="InterPro" id="IPR036051">
    <property type="entry name" value="KRAB_dom_sf"/>
</dbReference>
<dbReference type="SUPFAM" id="SSF57667">
    <property type="entry name" value="beta-beta-alpha zinc fingers"/>
    <property type="match status" value="7"/>
</dbReference>
<reference evidence="16 17" key="1">
    <citation type="journal article" date="2011" name="Proc. Natl. Acad. Sci. U.S.A.">
        <title>Genetic diversity and population structure of the endangered marsupial Sarcophilus harrisii (Tasmanian devil).</title>
        <authorList>
            <person name="Miller W."/>
            <person name="Hayes V.M."/>
            <person name="Ratan A."/>
            <person name="Petersen D.C."/>
            <person name="Wittekindt N.E."/>
            <person name="Miller J."/>
            <person name="Walenz B."/>
            <person name="Knight J."/>
            <person name="Qi J."/>
            <person name="Zhao F."/>
            <person name="Wang Q."/>
            <person name="Bedoya-Reina O.C."/>
            <person name="Katiyar N."/>
            <person name="Tomsho L.P."/>
            <person name="Kasson L.M."/>
            <person name="Hardie R.A."/>
            <person name="Woodbridge P."/>
            <person name="Tindall E.A."/>
            <person name="Bertelsen M.F."/>
            <person name="Dixon D."/>
            <person name="Pyecroft S."/>
            <person name="Helgen K.M."/>
            <person name="Lesk A.M."/>
            <person name="Pringle T.H."/>
            <person name="Patterson N."/>
            <person name="Zhang Y."/>
            <person name="Kreiss A."/>
            <person name="Woods G.M."/>
            <person name="Jones M.E."/>
            <person name="Schuster S.C."/>
        </authorList>
    </citation>
    <scope>NUCLEOTIDE SEQUENCE [LARGE SCALE GENOMIC DNA]</scope>
</reference>
<evidence type="ECO:0000256" key="2">
    <source>
        <dbReference type="ARBA" id="ARBA00004123"/>
    </source>
</evidence>
<dbReference type="InterPro" id="IPR013087">
    <property type="entry name" value="Znf_C2H2_type"/>
</dbReference>
<dbReference type="OrthoDB" id="3437960at2759"/>
<evidence type="ECO:0000256" key="7">
    <source>
        <dbReference type="ARBA" id="ARBA00022833"/>
    </source>
</evidence>
<feature type="domain" description="C2H2-type" evidence="14">
    <location>
        <begin position="628"/>
        <end position="655"/>
    </location>
</feature>
<dbReference type="FunFam" id="3.30.160.60:FF:000016">
    <property type="entry name" value="zinc finger protein 37 homolog"/>
    <property type="match status" value="1"/>
</dbReference>
<feature type="domain" description="C2H2-type" evidence="14">
    <location>
        <begin position="572"/>
        <end position="599"/>
    </location>
</feature>
<dbReference type="GO" id="GO:0008270">
    <property type="term" value="F:zinc ion binding"/>
    <property type="evidence" value="ECO:0007669"/>
    <property type="project" value="UniProtKB-KW"/>
</dbReference>
<dbReference type="PANTHER" id="PTHR24393:SF15">
    <property type="entry name" value="IP01243P-RELATED"/>
    <property type="match status" value="1"/>
</dbReference>
<feature type="domain" description="C2H2-type" evidence="14">
    <location>
        <begin position="404"/>
        <end position="431"/>
    </location>
</feature>
<feature type="domain" description="C2H2-type" evidence="14">
    <location>
        <begin position="516"/>
        <end position="543"/>
    </location>
</feature>
<evidence type="ECO:0000313" key="16">
    <source>
        <dbReference type="Ensembl" id="ENSSHAP00000028372.1"/>
    </source>
</evidence>
<dbReference type="FunFam" id="3.30.160.60:FF:002343">
    <property type="entry name" value="Zinc finger protein 33A"/>
    <property type="match status" value="3"/>
</dbReference>
<feature type="domain" description="C2H2-type" evidence="14">
    <location>
        <begin position="544"/>
        <end position="571"/>
    </location>
</feature>
<dbReference type="PROSITE" id="PS50157">
    <property type="entry name" value="ZINC_FINGER_C2H2_2"/>
    <property type="match status" value="12"/>
</dbReference>
<dbReference type="Gene3D" id="6.10.140.140">
    <property type="match status" value="1"/>
</dbReference>
<name>A0A7N4NUZ4_SARHA</name>
<evidence type="ECO:0000256" key="9">
    <source>
        <dbReference type="ARBA" id="ARBA00023125"/>
    </source>
</evidence>
<comment type="subcellular location">
    <subcellularLocation>
        <location evidence="2">Nucleus</location>
    </subcellularLocation>
</comment>
<dbReference type="CDD" id="cd07765">
    <property type="entry name" value="KRAB_A-box"/>
    <property type="match status" value="1"/>
</dbReference>
<feature type="domain" description="C2H2-type" evidence="14">
    <location>
        <begin position="348"/>
        <end position="375"/>
    </location>
</feature>
<evidence type="ECO:0000256" key="5">
    <source>
        <dbReference type="ARBA" id="ARBA00022737"/>
    </source>
</evidence>
<dbReference type="FunFam" id="3.30.160.60:FF:000759">
    <property type="entry name" value="zinc finger protein 16"/>
    <property type="match status" value="1"/>
</dbReference>
<accession>A0A7N4NUZ4</accession>
<evidence type="ECO:0000313" key="17">
    <source>
        <dbReference type="Proteomes" id="UP000007648"/>
    </source>
</evidence>
<comment type="similarity">
    <text evidence="3">Belongs to the krueppel C2H2-type zinc-finger protein family.</text>
</comment>
<dbReference type="PROSITE" id="PS00028">
    <property type="entry name" value="ZINC_FINGER_C2H2_1"/>
    <property type="match status" value="11"/>
</dbReference>
<dbReference type="RefSeq" id="XP_031824055.1">
    <property type="nucleotide sequence ID" value="XM_031968195.1"/>
</dbReference>
<dbReference type="Proteomes" id="UP000007648">
    <property type="component" value="Unassembled WGS sequence"/>
</dbReference>
<keyword evidence="5" id="KW-0677">Repeat</keyword>
<dbReference type="Pfam" id="PF01352">
    <property type="entry name" value="KRAB"/>
    <property type="match status" value="1"/>
</dbReference>
<keyword evidence="9" id="KW-0238">DNA-binding</keyword>
<dbReference type="InParanoid" id="A0A7N4NUZ4"/>
<keyword evidence="8" id="KW-0805">Transcription regulation</keyword>